<keyword evidence="4 7" id="KW-0560">Oxidoreductase</keyword>
<dbReference type="PRINTS" id="PR00385">
    <property type="entry name" value="P450"/>
</dbReference>
<evidence type="ECO:0000256" key="8">
    <source>
        <dbReference type="SAM" id="MobiDB-lite"/>
    </source>
</evidence>
<dbReference type="PRINTS" id="PR00359">
    <property type="entry name" value="BP450"/>
</dbReference>
<evidence type="ECO:0000256" key="5">
    <source>
        <dbReference type="ARBA" id="ARBA00023004"/>
    </source>
</evidence>
<dbReference type="InterPro" id="IPR036396">
    <property type="entry name" value="Cyt_P450_sf"/>
</dbReference>
<dbReference type="InterPro" id="IPR002397">
    <property type="entry name" value="Cyt_P450_B"/>
</dbReference>
<keyword evidence="3 7" id="KW-0479">Metal-binding</keyword>
<comment type="caution">
    <text evidence="9">The sequence shown here is derived from an EMBL/GenBank/DDBJ whole genome shotgun (WGS) entry which is preliminary data.</text>
</comment>
<name>A0A7X5U4M9_9MYCO</name>
<dbReference type="AlphaFoldDB" id="A0A7X5U4M9"/>
<organism evidence="9 10">
    <name type="scientific">Mycolicibacterium fluoranthenivorans</name>
    <dbReference type="NCBI Taxonomy" id="258505"/>
    <lineage>
        <taxon>Bacteria</taxon>
        <taxon>Bacillati</taxon>
        <taxon>Actinomycetota</taxon>
        <taxon>Actinomycetes</taxon>
        <taxon>Mycobacteriales</taxon>
        <taxon>Mycobacteriaceae</taxon>
        <taxon>Mycolicibacterium</taxon>
    </lineage>
</organism>
<accession>A0A7X5U4M9</accession>
<evidence type="ECO:0008006" key="11">
    <source>
        <dbReference type="Google" id="ProtNLM"/>
    </source>
</evidence>
<keyword evidence="2 7" id="KW-0349">Heme</keyword>
<keyword evidence="10" id="KW-1185">Reference proteome</keyword>
<evidence type="ECO:0000256" key="3">
    <source>
        <dbReference type="ARBA" id="ARBA00022723"/>
    </source>
</evidence>
<evidence type="ECO:0000256" key="2">
    <source>
        <dbReference type="ARBA" id="ARBA00022617"/>
    </source>
</evidence>
<dbReference type="GO" id="GO:0016705">
    <property type="term" value="F:oxidoreductase activity, acting on paired donors, with incorporation or reduction of molecular oxygen"/>
    <property type="evidence" value="ECO:0007669"/>
    <property type="project" value="InterPro"/>
</dbReference>
<dbReference type="PANTHER" id="PTHR46696">
    <property type="entry name" value="P450, PUTATIVE (EUROFUNG)-RELATED"/>
    <property type="match status" value="1"/>
</dbReference>
<dbReference type="Pfam" id="PF00067">
    <property type="entry name" value="p450"/>
    <property type="match status" value="2"/>
</dbReference>
<reference evidence="9 10" key="1">
    <citation type="submission" date="2020-03" db="EMBL/GenBank/DDBJ databases">
        <title>Sequencing the genomes of 1000 actinobacteria strains.</title>
        <authorList>
            <person name="Klenk H.-P."/>
        </authorList>
    </citation>
    <scope>NUCLEOTIDE SEQUENCE [LARGE SCALE GENOMIC DNA]</scope>
    <source>
        <strain evidence="9 10">DSM 44556</strain>
    </source>
</reference>
<dbReference type="RefSeq" id="WP_167163598.1">
    <property type="nucleotide sequence ID" value="NZ_JAANOW010000003.1"/>
</dbReference>
<proteinExistence type="inferred from homology"/>
<dbReference type="SUPFAM" id="SSF48264">
    <property type="entry name" value="Cytochrome P450"/>
    <property type="match status" value="1"/>
</dbReference>
<dbReference type="GO" id="GO:0020037">
    <property type="term" value="F:heme binding"/>
    <property type="evidence" value="ECO:0007669"/>
    <property type="project" value="InterPro"/>
</dbReference>
<evidence type="ECO:0000313" key="9">
    <source>
        <dbReference type="EMBL" id="NIH98358.1"/>
    </source>
</evidence>
<dbReference type="PANTHER" id="PTHR46696:SF1">
    <property type="entry name" value="CYTOCHROME P450 YJIB-RELATED"/>
    <property type="match status" value="1"/>
</dbReference>
<evidence type="ECO:0000256" key="4">
    <source>
        <dbReference type="ARBA" id="ARBA00023002"/>
    </source>
</evidence>
<dbReference type="CDD" id="cd20625">
    <property type="entry name" value="CYP164-like"/>
    <property type="match status" value="1"/>
</dbReference>
<dbReference type="PROSITE" id="PS00086">
    <property type="entry name" value="CYTOCHROME_P450"/>
    <property type="match status" value="1"/>
</dbReference>
<feature type="region of interest" description="Disordered" evidence="8">
    <location>
        <begin position="331"/>
        <end position="370"/>
    </location>
</feature>
<evidence type="ECO:0000256" key="6">
    <source>
        <dbReference type="ARBA" id="ARBA00023033"/>
    </source>
</evidence>
<dbReference type="InterPro" id="IPR017972">
    <property type="entry name" value="Cyt_P450_CS"/>
</dbReference>
<dbReference type="Proteomes" id="UP000547444">
    <property type="component" value="Unassembled WGS sequence"/>
</dbReference>
<comment type="similarity">
    <text evidence="1 7">Belongs to the cytochrome P450 family.</text>
</comment>
<sequence length="468" mass="50104">MTTGAGASAATGDQTAAQAQLVQILDPAVRADPYPVFARIRELGPMVLPETGMVVFSGFADCDEVLRHPSSCSDGMKSSVVQRQIAEGITPQRTATPGFLFLDPPDHTRLRTLAQQAFSPKAVRALEPEIHTLVGELLDAVAARRTGEETPGGPFDVVSDLAYPLPVAVICRLLGVPLADEPQFSRAAALLAQGLDPIMTLTGQASANADERLRADEWMRDYLGHLVAKRRAEPREDMISALIAAEEDGDQLTVDEIVATCDLLLIAGHETTVNLIANAVLAMMRAPAQWAALAGDPERANVIIEETLRYDPPVQLVMRIAGADMQIGGQERSDRGIVDGGQERSDRGIVGGGQERSDRGIVGGGQERSDRGIITVPEGDSILLLIAAANRDPAAFDRPDAFDPDREGLRHLSFSKGPHFCLGAPLARLEARIALTELARRFPHAQLVAEPAYKPNVTLRGLASLRLG</sequence>
<gene>
    <name evidence="9" type="ORF">FHU31_005364</name>
</gene>
<dbReference type="GO" id="GO:0004497">
    <property type="term" value="F:monooxygenase activity"/>
    <property type="evidence" value="ECO:0007669"/>
    <property type="project" value="UniProtKB-KW"/>
</dbReference>
<feature type="compositionally biased region" description="Basic and acidic residues" evidence="8">
    <location>
        <begin position="331"/>
        <end position="347"/>
    </location>
</feature>
<dbReference type="GO" id="GO:0005506">
    <property type="term" value="F:iron ion binding"/>
    <property type="evidence" value="ECO:0007669"/>
    <property type="project" value="InterPro"/>
</dbReference>
<protein>
    <recommendedName>
        <fullName evidence="11">Cytochrome P450</fullName>
    </recommendedName>
</protein>
<evidence type="ECO:0000313" key="10">
    <source>
        <dbReference type="Proteomes" id="UP000547444"/>
    </source>
</evidence>
<keyword evidence="6 7" id="KW-0503">Monooxygenase</keyword>
<evidence type="ECO:0000256" key="7">
    <source>
        <dbReference type="RuleBase" id="RU000461"/>
    </source>
</evidence>
<dbReference type="EMBL" id="JAANOW010000003">
    <property type="protein sequence ID" value="NIH98358.1"/>
    <property type="molecule type" value="Genomic_DNA"/>
</dbReference>
<evidence type="ECO:0000256" key="1">
    <source>
        <dbReference type="ARBA" id="ARBA00010617"/>
    </source>
</evidence>
<keyword evidence="5 7" id="KW-0408">Iron</keyword>
<dbReference type="Gene3D" id="1.10.630.10">
    <property type="entry name" value="Cytochrome P450"/>
    <property type="match status" value="1"/>
</dbReference>
<dbReference type="InterPro" id="IPR001128">
    <property type="entry name" value="Cyt_P450"/>
</dbReference>